<feature type="repeat" description="TPR" evidence="1">
    <location>
        <begin position="1081"/>
        <end position="1114"/>
    </location>
</feature>
<keyword evidence="1" id="KW-0802">TPR repeat</keyword>
<feature type="repeat" description="TPR" evidence="1">
    <location>
        <begin position="1021"/>
        <end position="1054"/>
    </location>
</feature>
<dbReference type="SUPFAM" id="SSF48452">
    <property type="entry name" value="TPR-like"/>
    <property type="match status" value="5"/>
</dbReference>
<dbReference type="EMBL" id="BAAAFH010000022">
    <property type="protein sequence ID" value="GAA0876375.1"/>
    <property type="molecule type" value="Genomic_DNA"/>
</dbReference>
<dbReference type="InterPro" id="IPR011990">
    <property type="entry name" value="TPR-like_helical_dom_sf"/>
</dbReference>
<feature type="region of interest" description="Disordered" evidence="3">
    <location>
        <begin position="1711"/>
        <end position="1753"/>
    </location>
</feature>
<accession>A0ABP3Y6L3</accession>
<feature type="coiled-coil region" evidence="2">
    <location>
        <begin position="147"/>
        <end position="174"/>
    </location>
</feature>
<feature type="repeat" description="TPR" evidence="1">
    <location>
        <begin position="1140"/>
        <end position="1173"/>
    </location>
</feature>
<sequence>MKNIILFLFLLTASYSIGQSKFLLFGAVTNDDMNRREGDVTVTVTANGSPVTTTVTSNSGKFKVALDYGKRYKIEFNKGGLAARHLYVDLVGVNEEDLPAGDLMQEMEMTLYAEVPGVDMSFFAQEPTTTFSVNMKKMMVDMDGKQISSMKSKIDDMLEKKEELGDQTEAINKQYDESMAAGDKSMALKEYKEALSHYQNAEKLKPTEALPKTKIEEAKAKIKEEEEAKKLAEQEAKYNEAIAAADKAFIEKDWNKALSGYEEALGYKPNDKHATERVVAIDEILSEQKRKELEEKQKNEEYYNLIQAADNLRDQKNYEKAIQTYQQALEKKEEQYPKDQIQNIEKIMADADAAEKLEKEYTAAMTAAKALFDQKNYEEAKSKYVEASGLKPDEQEPKDKITEIEGILQNLADQMAKDKAYEEALAEANTFFDAKEWQKSIDAYNKALGIKPDEQTPKDKIVLAQAEIEKLKNQEQLEKEFAEKIAEADQLFVEGKLTEAKPVYLSASTIKPEEGYPKSQVELIDSKLAEQNAAAEQQKQYDELIAAAGQLFQQQKYQEAKSKYQEAQTIKPAESLPGEKIEEINALLGELAAAEELESNYTSAMEAAKNTFSTGDLVTAKAKYEEASGLKPNEQEPKDKIAEINQLLEQQAANAEQEAQYNQLIAEADGLLNAGKLEEAKAKYQDALGVKDEAYPKGQITQIDEQLAERLKKEQQEQLYQQKIAQADQLRDAEKYAEAIAVYQEAQEIDALNEYPKEQIKKLNDKLAAKQSEVEKEQQFTELVAAANSLYGSGDLKGAIAKFEEALSYKEDADVRQRITAISEELAEKEAELSKEQNYSETIARAQGQEASGNLSGAIAEYEKATQIKPEEELPRQKISELKDRLAKQSADQKLNNQIAQLVSEGDTKLGAGNYDGAKEKYHEALSLREDDAIRRKLEDVEARMKAETQEQEERNYQKIIDKADQLKNAEDFENAIGYYERALTIKPADAYPTQKIAEIREIIEQRKKQEAENAEVTAEYDAAMKSGDAKLAAGDLSGALEQFVKAKNLKPNESLPGQKIEQVNNLMASKMNAEKAQQEYKKYMSEGNKLADARNYQEAIKTFEKALAVKAGDPDAQKRIQEVKALIESEKNQADNQKYAEWIGQGNRAFSEENYDVAKNAYNEALKVKPNDKAALDKIEEINKILESIAEQKLKEAETEQAYRKVISKADTRFVKEDWKSAQEFYQEALTIRPLDKYAKSQLNLVIEKQKEESEKEAEKQYLKILAKADDFFDSENWEKAKGMYERALTFRANDQYPKDKLVEIEAILANGGKMPVKLENLGKKENISILEGEALFVKAEENRRYKRNLKVKKTEEEIQDKSVVVSESEEEERLKAREVVAEIEKEKSAFEADRSEEQQVIAEEVDQLNTSLKAKEAEDNLFAYAERLRREAYARQVVIEKAQHEEGKIVIPNENEEIIKGKTYEIEQKLRNDAMDEQVVHQETRSLVVDVEEKHSGFQEEGKMIVDANEMALKGLKFDLDTKTDEELLTEYDRVQRMIQEMEEISKNKNSAEEDLLLIGKDIDDKISRVNKEISDNVREKALSDYEVIKTIEGKIIAVNEEVSADNEGRDLDRQENVETVKGLFKHQDDVAAERTDEKKTEILDTRKEVGKVEEKYEVAVSDRAEEREEIVDAVEGLNKEQGDHFSKQSDDKTKDIYLTKKTVSNIEEGVRKEKEKESEKQTDNNEIITSTKQDLEDQAGKDSEDKKKRTLEMRRMLESLETKGIRFSESVANTLGEEFPEGVTEQNFTIEDEDGLLVEMKTRRIVVKDGRGDVYVRSSNKYGTTYTKNGEPIAEYVWQRDTQDAKLVRHK</sequence>
<feature type="coiled-coil region" evidence="2">
    <location>
        <begin position="215"/>
        <end position="244"/>
    </location>
</feature>
<keyword evidence="5" id="KW-1185">Reference proteome</keyword>
<feature type="coiled-coil region" evidence="2">
    <location>
        <begin position="1527"/>
        <end position="1557"/>
    </location>
</feature>
<feature type="coiled-coil region" evidence="2">
    <location>
        <begin position="315"/>
        <end position="374"/>
    </location>
</feature>
<evidence type="ECO:0000256" key="2">
    <source>
        <dbReference type="SAM" id="Coils"/>
    </source>
</evidence>
<feature type="coiled-coil region" evidence="2">
    <location>
        <begin position="931"/>
        <end position="970"/>
    </location>
</feature>
<gene>
    <name evidence="4" type="ORF">GCM10009118_27850</name>
</gene>
<feature type="coiled-coil region" evidence="2">
    <location>
        <begin position="463"/>
        <end position="494"/>
    </location>
</feature>
<evidence type="ECO:0000313" key="5">
    <source>
        <dbReference type="Proteomes" id="UP001501126"/>
    </source>
</evidence>
<feature type="coiled-coil region" evidence="2">
    <location>
        <begin position="638"/>
        <end position="674"/>
    </location>
</feature>
<protein>
    <recommendedName>
        <fullName evidence="6">Tetratricopeptide repeat protein</fullName>
    </recommendedName>
</protein>
<evidence type="ECO:0000256" key="1">
    <source>
        <dbReference type="PROSITE-ProRule" id="PRU00339"/>
    </source>
</evidence>
<feature type="coiled-coil region" evidence="2">
    <location>
        <begin position="1000"/>
        <end position="1027"/>
    </location>
</feature>
<dbReference type="RefSeq" id="WP_343789068.1">
    <property type="nucleotide sequence ID" value="NZ_BAAAFH010000022.1"/>
</dbReference>
<comment type="caution">
    <text evidence="4">The sequence shown here is derived from an EMBL/GenBank/DDBJ whole genome shotgun (WGS) entry which is preliminary data.</text>
</comment>
<feature type="compositionally biased region" description="Basic and acidic residues" evidence="3">
    <location>
        <begin position="1711"/>
        <end position="1726"/>
    </location>
</feature>
<feature type="coiled-coil region" evidence="2">
    <location>
        <begin position="1353"/>
        <end position="1402"/>
    </location>
</feature>
<dbReference type="PROSITE" id="PS50005">
    <property type="entry name" value="TPR"/>
    <property type="match status" value="4"/>
</dbReference>
<organism evidence="4 5">
    <name type="scientific">Wandonia haliotis</name>
    <dbReference type="NCBI Taxonomy" id="574963"/>
    <lineage>
        <taxon>Bacteria</taxon>
        <taxon>Pseudomonadati</taxon>
        <taxon>Bacteroidota</taxon>
        <taxon>Flavobacteriia</taxon>
        <taxon>Flavobacteriales</taxon>
        <taxon>Crocinitomicaceae</taxon>
        <taxon>Wandonia</taxon>
    </lineage>
</organism>
<feature type="repeat" description="TPR" evidence="1">
    <location>
        <begin position="957"/>
        <end position="990"/>
    </location>
</feature>
<evidence type="ECO:0000256" key="3">
    <source>
        <dbReference type="SAM" id="MobiDB-lite"/>
    </source>
</evidence>
<feature type="compositionally biased region" description="Basic and acidic residues" evidence="3">
    <location>
        <begin position="1736"/>
        <end position="1753"/>
    </location>
</feature>
<dbReference type="Gene3D" id="1.25.40.10">
    <property type="entry name" value="Tetratricopeptide repeat domain"/>
    <property type="match status" value="5"/>
</dbReference>
<reference evidence="5" key="1">
    <citation type="journal article" date="2019" name="Int. J. Syst. Evol. Microbiol.">
        <title>The Global Catalogue of Microorganisms (GCM) 10K type strain sequencing project: providing services to taxonomists for standard genome sequencing and annotation.</title>
        <authorList>
            <consortium name="The Broad Institute Genomics Platform"/>
            <consortium name="The Broad Institute Genome Sequencing Center for Infectious Disease"/>
            <person name="Wu L."/>
            <person name="Ma J."/>
        </authorList>
    </citation>
    <scope>NUCLEOTIDE SEQUENCE [LARGE SCALE GENOMIC DNA]</scope>
    <source>
        <strain evidence="5">JCM 16083</strain>
    </source>
</reference>
<feature type="coiled-coil region" evidence="2">
    <location>
        <begin position="1067"/>
        <end position="1094"/>
    </location>
</feature>
<dbReference type="SMART" id="SM00028">
    <property type="entry name" value="TPR"/>
    <property type="match status" value="16"/>
</dbReference>
<proteinExistence type="predicted"/>
<dbReference type="InterPro" id="IPR019734">
    <property type="entry name" value="TPR_rpt"/>
</dbReference>
<name>A0ABP3Y6L3_9FLAO</name>
<dbReference type="Proteomes" id="UP001501126">
    <property type="component" value="Unassembled WGS sequence"/>
</dbReference>
<evidence type="ECO:0008006" key="6">
    <source>
        <dbReference type="Google" id="ProtNLM"/>
    </source>
</evidence>
<evidence type="ECO:0000313" key="4">
    <source>
        <dbReference type="EMBL" id="GAA0876375.1"/>
    </source>
</evidence>
<keyword evidence="2" id="KW-0175">Coiled coil</keyword>